<gene>
    <name evidence="1" type="ORF">AVDCRST_MAG84-4271</name>
</gene>
<proteinExistence type="predicted"/>
<reference evidence="1" key="1">
    <citation type="submission" date="2020-02" db="EMBL/GenBank/DDBJ databases">
        <authorList>
            <person name="Meier V. D."/>
        </authorList>
    </citation>
    <scope>NUCLEOTIDE SEQUENCE</scope>
    <source>
        <strain evidence="1">AVDCRST_MAG84</strain>
    </source>
</reference>
<protein>
    <submittedName>
        <fullName evidence="1">Uncharacterized protein</fullName>
    </submittedName>
</protein>
<organism evidence="1">
    <name type="scientific">uncultured Microcoleus sp</name>
    <dbReference type="NCBI Taxonomy" id="259945"/>
    <lineage>
        <taxon>Bacteria</taxon>
        <taxon>Bacillati</taxon>
        <taxon>Cyanobacteriota</taxon>
        <taxon>Cyanophyceae</taxon>
        <taxon>Oscillatoriophycideae</taxon>
        <taxon>Oscillatoriales</taxon>
        <taxon>Microcoleaceae</taxon>
        <taxon>Microcoleus</taxon>
        <taxon>environmental samples</taxon>
    </lineage>
</organism>
<evidence type="ECO:0000313" key="1">
    <source>
        <dbReference type="EMBL" id="CAA9370326.1"/>
    </source>
</evidence>
<accession>A0A6J4MVW3</accession>
<name>A0A6J4MVW3_9CYAN</name>
<dbReference type="AlphaFoldDB" id="A0A6J4MVW3"/>
<dbReference type="EMBL" id="CADCTZ010000896">
    <property type="protein sequence ID" value="CAA9370326.1"/>
    <property type="molecule type" value="Genomic_DNA"/>
</dbReference>
<sequence>MLAIAGESIRCRMRLKRWSGRTLVRTQSFVIIYRASSKSAYAGFILYSRLNYVA</sequence>